<dbReference type="Proteomes" id="UP000319865">
    <property type="component" value="Unassembled WGS sequence"/>
</dbReference>
<dbReference type="InterPro" id="IPR014748">
    <property type="entry name" value="Enoyl-CoA_hydra_C"/>
</dbReference>
<proteinExistence type="inferred from homology"/>
<evidence type="ECO:0000313" key="6">
    <source>
        <dbReference type="EMBL" id="TQN38018.1"/>
    </source>
</evidence>
<evidence type="ECO:0000256" key="1">
    <source>
        <dbReference type="ARBA" id="ARBA00005254"/>
    </source>
</evidence>
<comment type="catalytic activity">
    <reaction evidence="5">
        <text>a 4-saturated-(3S)-3-hydroxyacyl-CoA = a (3E)-enoyl-CoA + H2O</text>
        <dbReference type="Rhea" id="RHEA:20724"/>
        <dbReference type="ChEBI" id="CHEBI:15377"/>
        <dbReference type="ChEBI" id="CHEBI:58521"/>
        <dbReference type="ChEBI" id="CHEBI:137480"/>
        <dbReference type="EC" id="4.2.1.17"/>
    </reaction>
</comment>
<comment type="similarity">
    <text evidence="1">Belongs to the enoyl-CoA hydratase/isomerase family.</text>
</comment>
<dbReference type="OrthoDB" id="8452484at2"/>
<dbReference type="FunFam" id="3.90.226.10:FF:000009">
    <property type="entry name" value="Carnitinyl-CoA dehydratase"/>
    <property type="match status" value="1"/>
</dbReference>
<protein>
    <recommendedName>
        <fullName evidence="2">enoyl-CoA hydratase</fullName>
        <ecNumber evidence="2">4.2.1.17</ecNumber>
    </recommendedName>
</protein>
<gene>
    <name evidence="6" type="ORF">FHU33_4698</name>
</gene>
<keyword evidence="7" id="KW-1185">Reference proteome</keyword>
<evidence type="ECO:0000256" key="2">
    <source>
        <dbReference type="ARBA" id="ARBA00012076"/>
    </source>
</evidence>
<dbReference type="GO" id="GO:0004300">
    <property type="term" value="F:enoyl-CoA hydratase activity"/>
    <property type="evidence" value="ECO:0007669"/>
    <property type="project" value="UniProtKB-EC"/>
</dbReference>
<dbReference type="Gene3D" id="3.90.226.10">
    <property type="entry name" value="2-enoyl-CoA Hydratase, Chain A, domain 1"/>
    <property type="match status" value="1"/>
</dbReference>
<reference evidence="6 7" key="1">
    <citation type="submission" date="2019-06" db="EMBL/GenBank/DDBJ databases">
        <title>Sequencing the genomes of 1000 actinobacteria strains.</title>
        <authorList>
            <person name="Klenk H.-P."/>
        </authorList>
    </citation>
    <scope>NUCLEOTIDE SEQUENCE [LARGE SCALE GENOMIC DNA]</scope>
    <source>
        <strain evidence="6 7">DSM 46837</strain>
    </source>
</reference>
<dbReference type="PANTHER" id="PTHR11941">
    <property type="entry name" value="ENOYL-COA HYDRATASE-RELATED"/>
    <property type="match status" value="1"/>
</dbReference>
<evidence type="ECO:0000256" key="3">
    <source>
        <dbReference type="ARBA" id="ARBA00023239"/>
    </source>
</evidence>
<accession>A0A543P1S7</accession>
<dbReference type="GO" id="GO:0006635">
    <property type="term" value="P:fatty acid beta-oxidation"/>
    <property type="evidence" value="ECO:0007669"/>
    <property type="project" value="TreeGrafter"/>
</dbReference>
<comment type="caution">
    <text evidence="6">The sequence shown here is derived from an EMBL/GenBank/DDBJ whole genome shotgun (WGS) entry which is preliminary data.</text>
</comment>
<dbReference type="EMBL" id="VFQE01000002">
    <property type="protein sequence ID" value="TQN38018.1"/>
    <property type="molecule type" value="Genomic_DNA"/>
</dbReference>
<comment type="catalytic activity">
    <reaction evidence="4">
        <text>a (3S)-3-hydroxyacyl-CoA = a (2E)-enoyl-CoA + H2O</text>
        <dbReference type="Rhea" id="RHEA:16105"/>
        <dbReference type="ChEBI" id="CHEBI:15377"/>
        <dbReference type="ChEBI" id="CHEBI:57318"/>
        <dbReference type="ChEBI" id="CHEBI:58856"/>
        <dbReference type="EC" id="4.2.1.17"/>
    </reaction>
</comment>
<dbReference type="AlphaFoldDB" id="A0A543P1S7"/>
<evidence type="ECO:0000256" key="4">
    <source>
        <dbReference type="ARBA" id="ARBA00023709"/>
    </source>
</evidence>
<dbReference type="InterPro" id="IPR001753">
    <property type="entry name" value="Enoyl-CoA_hydra/iso"/>
</dbReference>
<name>A0A543P1S7_9ACTN</name>
<dbReference type="PANTHER" id="PTHR11941:SF54">
    <property type="entry name" value="ENOYL-COA HYDRATASE, MITOCHONDRIAL"/>
    <property type="match status" value="1"/>
</dbReference>
<evidence type="ECO:0000313" key="7">
    <source>
        <dbReference type="Proteomes" id="UP000319865"/>
    </source>
</evidence>
<dbReference type="SUPFAM" id="SSF52096">
    <property type="entry name" value="ClpP/crotonase"/>
    <property type="match status" value="1"/>
</dbReference>
<keyword evidence="3" id="KW-0456">Lyase</keyword>
<evidence type="ECO:0000256" key="5">
    <source>
        <dbReference type="ARBA" id="ARBA00023717"/>
    </source>
</evidence>
<dbReference type="EC" id="4.2.1.17" evidence="2"/>
<dbReference type="InterPro" id="IPR029045">
    <property type="entry name" value="ClpP/crotonase-like_dom_sf"/>
</dbReference>
<dbReference type="Pfam" id="PF00378">
    <property type="entry name" value="ECH_1"/>
    <property type="match status" value="1"/>
</dbReference>
<dbReference type="FunFam" id="1.10.12.10:FF:000001">
    <property type="entry name" value="Probable enoyl-CoA hydratase, mitochondrial"/>
    <property type="match status" value="1"/>
</dbReference>
<dbReference type="RefSeq" id="WP_142027908.1">
    <property type="nucleotide sequence ID" value="NZ_VFQE01000002.1"/>
</dbReference>
<dbReference type="CDD" id="cd06558">
    <property type="entry name" value="crotonase-like"/>
    <property type="match status" value="1"/>
</dbReference>
<dbReference type="Gene3D" id="1.10.12.10">
    <property type="entry name" value="Lyase 2-enoyl-coa Hydratase, Chain A, domain 2"/>
    <property type="match status" value="1"/>
</dbReference>
<organism evidence="6 7">
    <name type="scientific">Blastococcus colisei</name>
    <dbReference type="NCBI Taxonomy" id="1564162"/>
    <lineage>
        <taxon>Bacteria</taxon>
        <taxon>Bacillati</taxon>
        <taxon>Actinomycetota</taxon>
        <taxon>Actinomycetes</taxon>
        <taxon>Geodermatophilales</taxon>
        <taxon>Geodermatophilaceae</taxon>
        <taxon>Blastococcus</taxon>
    </lineage>
</organism>
<sequence length="258" mass="27809">MTIDLTVQDGIAEIVLNRPEALNAIDPEMRAALGQVWSRVHEDDEIRVAVLTGAGDRAFCVGSDLKKTPPPPESYAQRAFGRATSDHLLAALRTDKPLICALNGLAVGGGLEIALACDIRIASETASFGLSEVRVGSIPGAGGTQRLPRMINTSTAMQMLLTGDRIDASEALRVGLVSELCAPDQLLPRAREIAGRIAANAPLSVRAVKRLVQQGADLPLDAAVDLENYVWGLLRDTEDRIEGRRAFQEKRPPRYRGR</sequence>